<feature type="compositionally biased region" description="Pro residues" evidence="1">
    <location>
        <begin position="10"/>
        <end position="27"/>
    </location>
</feature>
<evidence type="ECO:0000313" key="3">
    <source>
        <dbReference type="Proteomes" id="UP000823388"/>
    </source>
</evidence>
<feature type="compositionally biased region" description="Basic and acidic residues" evidence="1">
    <location>
        <begin position="121"/>
        <end position="134"/>
    </location>
</feature>
<feature type="region of interest" description="Disordered" evidence="1">
    <location>
        <begin position="1"/>
        <end position="150"/>
    </location>
</feature>
<dbReference type="Proteomes" id="UP000823388">
    <property type="component" value="Chromosome 5K"/>
</dbReference>
<evidence type="ECO:0000256" key="1">
    <source>
        <dbReference type="SAM" id="MobiDB-lite"/>
    </source>
</evidence>
<dbReference type="EMBL" id="CM029045">
    <property type="protein sequence ID" value="KAG2597856.1"/>
    <property type="molecule type" value="Genomic_DNA"/>
</dbReference>
<organism evidence="2 3">
    <name type="scientific">Panicum virgatum</name>
    <name type="common">Blackwell switchgrass</name>
    <dbReference type="NCBI Taxonomy" id="38727"/>
    <lineage>
        <taxon>Eukaryota</taxon>
        <taxon>Viridiplantae</taxon>
        <taxon>Streptophyta</taxon>
        <taxon>Embryophyta</taxon>
        <taxon>Tracheophyta</taxon>
        <taxon>Spermatophyta</taxon>
        <taxon>Magnoliopsida</taxon>
        <taxon>Liliopsida</taxon>
        <taxon>Poales</taxon>
        <taxon>Poaceae</taxon>
        <taxon>PACMAD clade</taxon>
        <taxon>Panicoideae</taxon>
        <taxon>Panicodae</taxon>
        <taxon>Paniceae</taxon>
        <taxon>Panicinae</taxon>
        <taxon>Panicum</taxon>
        <taxon>Panicum sect. Hiantes</taxon>
    </lineage>
</organism>
<accession>A0A8T0SN81</accession>
<proteinExistence type="predicted"/>
<name>A0A8T0SN81_PANVG</name>
<protein>
    <submittedName>
        <fullName evidence="2">Uncharacterized protein</fullName>
    </submittedName>
</protein>
<comment type="caution">
    <text evidence="2">The sequence shown here is derived from an EMBL/GenBank/DDBJ whole genome shotgun (WGS) entry which is preliminary data.</text>
</comment>
<evidence type="ECO:0000313" key="2">
    <source>
        <dbReference type="EMBL" id="KAG2597856.1"/>
    </source>
</evidence>
<sequence length="150" mass="15950">MGVLRAGAVWPPPSPPLDPARHPPPPVRAVGVAGWWRSRRARKRRSGSRWTYGGAVPACRSCGGGAGMAGRGVPLLLPPARRARQPRASGGGPRPRRRPSSAPSPFPSPGRALRQAAVERCPAREEAGEQRPEPAPRTSSCARRPLPPHI</sequence>
<feature type="compositionally biased region" description="Low complexity" evidence="1">
    <location>
        <begin position="71"/>
        <end position="80"/>
    </location>
</feature>
<gene>
    <name evidence="2" type="ORF">PVAP13_5KG305014</name>
</gene>
<reference evidence="2 3" key="1">
    <citation type="submission" date="2020-05" db="EMBL/GenBank/DDBJ databases">
        <title>WGS assembly of Panicum virgatum.</title>
        <authorList>
            <person name="Lovell J.T."/>
            <person name="Jenkins J."/>
            <person name="Shu S."/>
            <person name="Juenger T.E."/>
            <person name="Schmutz J."/>
        </authorList>
    </citation>
    <scope>NUCLEOTIDE SEQUENCE [LARGE SCALE GENOMIC DNA]</scope>
    <source>
        <strain evidence="3">cv. AP13</strain>
    </source>
</reference>
<dbReference type="AlphaFoldDB" id="A0A8T0SN81"/>
<feature type="compositionally biased region" description="Basic residues" evidence="1">
    <location>
        <begin position="37"/>
        <end position="47"/>
    </location>
</feature>
<keyword evidence="3" id="KW-1185">Reference proteome</keyword>